<dbReference type="RefSeq" id="WP_246085440.1">
    <property type="nucleotide sequence ID" value="NZ_FXSZ01000003.1"/>
</dbReference>
<gene>
    <name evidence="4" type="ORF">SAMN06265350_103211</name>
</gene>
<feature type="domain" description="Sulfatase-modifying factor enzyme-like" evidence="3">
    <location>
        <begin position="88"/>
        <end position="395"/>
    </location>
</feature>
<keyword evidence="2" id="KW-0732">Signal</keyword>
<dbReference type="InterPro" id="IPR016187">
    <property type="entry name" value="CTDL_fold"/>
</dbReference>
<evidence type="ECO:0000313" key="4">
    <source>
        <dbReference type="EMBL" id="SMO54450.1"/>
    </source>
</evidence>
<dbReference type="GO" id="GO:0120147">
    <property type="term" value="F:formylglycine-generating oxidase activity"/>
    <property type="evidence" value="ECO:0007669"/>
    <property type="project" value="TreeGrafter"/>
</dbReference>
<evidence type="ECO:0000256" key="1">
    <source>
        <dbReference type="SAM" id="MobiDB-lite"/>
    </source>
</evidence>
<evidence type="ECO:0000313" key="5">
    <source>
        <dbReference type="Proteomes" id="UP000315971"/>
    </source>
</evidence>
<evidence type="ECO:0000256" key="2">
    <source>
        <dbReference type="SAM" id="SignalP"/>
    </source>
</evidence>
<dbReference type="InterPro" id="IPR005532">
    <property type="entry name" value="SUMF_dom"/>
</dbReference>
<name>A0A521C6Y6_9SPHI</name>
<dbReference type="AlphaFoldDB" id="A0A521C6Y6"/>
<reference evidence="4 5" key="1">
    <citation type="submission" date="2017-05" db="EMBL/GenBank/DDBJ databases">
        <authorList>
            <person name="Varghese N."/>
            <person name="Submissions S."/>
        </authorList>
    </citation>
    <scope>NUCLEOTIDE SEQUENCE [LARGE SCALE GENOMIC DNA]</scope>
    <source>
        <strain evidence="4 5">DSM 21342</strain>
    </source>
</reference>
<dbReference type="EMBL" id="FXSZ01000003">
    <property type="protein sequence ID" value="SMO54450.1"/>
    <property type="molecule type" value="Genomic_DNA"/>
</dbReference>
<feature type="region of interest" description="Disordered" evidence="1">
    <location>
        <begin position="335"/>
        <end position="356"/>
    </location>
</feature>
<dbReference type="PANTHER" id="PTHR23150">
    <property type="entry name" value="SULFATASE MODIFYING FACTOR 1, 2"/>
    <property type="match status" value="1"/>
</dbReference>
<dbReference type="Gene3D" id="3.90.1580.10">
    <property type="entry name" value="paralog of FGE (formylglycine-generating enzyme)"/>
    <property type="match status" value="1"/>
</dbReference>
<protein>
    <submittedName>
        <fullName evidence="4">Formylglycine-generating enzyme, required for sulfatase activity, contains SUMF1/FGE domain</fullName>
    </submittedName>
</protein>
<keyword evidence="5" id="KW-1185">Reference proteome</keyword>
<dbReference type="Proteomes" id="UP000315971">
    <property type="component" value="Unassembled WGS sequence"/>
</dbReference>
<dbReference type="PROSITE" id="PS51257">
    <property type="entry name" value="PROKAR_LIPOPROTEIN"/>
    <property type="match status" value="1"/>
</dbReference>
<proteinExistence type="predicted"/>
<feature type="chain" id="PRO_5022060872" evidence="2">
    <location>
        <begin position="31"/>
        <end position="398"/>
    </location>
</feature>
<dbReference type="Pfam" id="PF03781">
    <property type="entry name" value="FGE-sulfatase"/>
    <property type="match status" value="1"/>
</dbReference>
<dbReference type="SUPFAM" id="SSF56436">
    <property type="entry name" value="C-type lectin-like"/>
    <property type="match status" value="1"/>
</dbReference>
<organism evidence="4 5">
    <name type="scientific">Solitalea koreensis</name>
    <dbReference type="NCBI Taxonomy" id="543615"/>
    <lineage>
        <taxon>Bacteria</taxon>
        <taxon>Pseudomonadati</taxon>
        <taxon>Bacteroidota</taxon>
        <taxon>Sphingobacteriia</taxon>
        <taxon>Sphingobacteriales</taxon>
        <taxon>Sphingobacteriaceae</taxon>
        <taxon>Solitalea</taxon>
    </lineage>
</organism>
<accession>A0A521C6Y6</accession>
<dbReference type="PANTHER" id="PTHR23150:SF19">
    <property type="entry name" value="FORMYLGLYCINE-GENERATING ENZYME"/>
    <property type="match status" value="1"/>
</dbReference>
<sequence>MNNLLIKIKSTATFLAVLLLTGFFSSCNQAKSSKAAKTKLFANNRINGIVSCTSNGLYPTDSAMYMEGGGKDYKPTVVNKIPVSKAPEGMVLIPGGEFSMGGINPVGMGDGGNQTMHDARPIHRVYVNSFYMDATEVTNIEFSAFVKATGYITIAEKAPTKEEFPTAPPENLVAGSVVFTPPAHDVSLNDYYQWWQYVKGADWKHPLGPQSDLKGKENYPVVHIAWEDAAAYAKWAGKRLPTEAEWEFAARGGEAGKLYPWGNQLKPKGKWMANIYQGKFPLNDAGKDGYAGIAPIKQFPANSYGLYDVAGNVWEWCSDWYRPDYYEQCASAAVSKNPQGPKDSFDPDEPTEKKKVQRGGSFLCTDQYCTRYMVGTRGKGELKSASNHVGFRCVKDVK</sequence>
<feature type="signal peptide" evidence="2">
    <location>
        <begin position="1"/>
        <end position="30"/>
    </location>
</feature>
<dbReference type="InterPro" id="IPR042095">
    <property type="entry name" value="SUMF_sf"/>
</dbReference>
<evidence type="ECO:0000259" key="3">
    <source>
        <dbReference type="Pfam" id="PF03781"/>
    </source>
</evidence>
<dbReference type="InterPro" id="IPR051043">
    <property type="entry name" value="Sulfatase_Mod_Factor_Kinase"/>
</dbReference>